<dbReference type="Proteomes" id="UP000018460">
    <property type="component" value="Unassembled WGS sequence"/>
</dbReference>
<protein>
    <recommendedName>
        <fullName evidence="3">Bacterial Ig domain-containing protein</fullName>
    </recommendedName>
</protein>
<dbReference type="InterPro" id="IPR013783">
    <property type="entry name" value="Ig-like_fold"/>
</dbReference>
<accession>N9DQL0</accession>
<comment type="caution">
    <text evidence="1">The sequence shown here is derived from an EMBL/GenBank/DDBJ whole genome shotgun (WGS) entry which is preliminary data.</text>
</comment>
<reference evidence="1 2" key="1">
    <citation type="submission" date="2013-02" db="EMBL/GenBank/DDBJ databases">
        <title>The Genome Sequence of Acinetobacter bouvetii CIP 107468.</title>
        <authorList>
            <consortium name="The Broad Institute Genome Sequencing Platform"/>
            <consortium name="The Broad Institute Genome Sequencing Center for Infectious Disease"/>
            <person name="Cerqueira G."/>
            <person name="Feldgarden M."/>
            <person name="Courvalin P."/>
            <person name="Perichon B."/>
            <person name="Grillot-Courvalin C."/>
            <person name="Clermont D."/>
            <person name="Rocha E."/>
            <person name="Yoon E.-J."/>
            <person name="Nemec A."/>
            <person name="Walker B."/>
            <person name="Young S.K."/>
            <person name="Zeng Q."/>
            <person name="Gargeya S."/>
            <person name="Fitzgerald M."/>
            <person name="Haas B."/>
            <person name="Abouelleil A."/>
            <person name="Alvarado L."/>
            <person name="Arachchi H.M."/>
            <person name="Berlin A.M."/>
            <person name="Chapman S.B."/>
            <person name="Dewar J."/>
            <person name="Goldberg J."/>
            <person name="Griggs A."/>
            <person name="Gujja S."/>
            <person name="Hansen M."/>
            <person name="Howarth C."/>
            <person name="Imamovic A."/>
            <person name="Larimer J."/>
            <person name="McCowan C."/>
            <person name="Murphy C."/>
            <person name="Neiman D."/>
            <person name="Pearson M."/>
            <person name="Priest M."/>
            <person name="Roberts A."/>
            <person name="Saif S."/>
            <person name="Shea T."/>
            <person name="Sisk P."/>
            <person name="Sykes S."/>
            <person name="Wortman J."/>
            <person name="Nusbaum C."/>
            <person name="Birren B."/>
        </authorList>
    </citation>
    <scope>NUCLEOTIDE SEQUENCE [LARGE SCALE GENOMIC DNA]</scope>
    <source>
        <strain evidence="1 2">CIP 107468</strain>
    </source>
</reference>
<name>N9DQL0_9GAMM</name>
<dbReference type="EMBL" id="APQD01000012">
    <property type="protein sequence ID" value="ENV82970.1"/>
    <property type="molecule type" value="Genomic_DNA"/>
</dbReference>
<evidence type="ECO:0008006" key="3">
    <source>
        <dbReference type="Google" id="ProtNLM"/>
    </source>
</evidence>
<sequence length="529" mass="57093">MKQHRGLDHFFKNSSWQNNHQYMHAHRHDQNAAVPSVPSVTEFSSVLAGTADAKSWVVISVGQAQYRVKADVQGNWSIDNPIQDGGSAAIYSVNQFGVRSEDIQIAQLPALILPPKMPEIIESEEYLSGTADPGNTVIVTHNGQEYIAIADENGHWSMLNPLVSAGSMTITAVNAAGMRSYDLVIAKISTLQTPVIIENDEVLSGTGEPNSIIVIKANDADYRTLVDDLGNWSIENPIANGGTAEIYAMNQYGSTSVSIAIAKIAELPIQPSFPSVTESGAVLAGTADPHAIIIIQANDTEYRVIADDLGNWRIDNPIANGGVLSMIAQDQFGRQSPEILLAEPFAPVLPETPQYAIAAPMVLVNGDMLEGKSAPNLKIVIKAYDQQFETHANAGGYWKIENPIKNGGFASIYAEDRYGVHSVEISIAKIAVMPLAPENDLSDVLTAYADVQTETGHQDQGVNLQASIDVDSLLRADPVSEAQSVWLEPNAILELDAVLPQQEVQNLSVSFEYRAIELDAVQPAAHWVA</sequence>
<dbReference type="eggNOG" id="COG3209">
    <property type="taxonomic scope" value="Bacteria"/>
</dbReference>
<organism evidence="1 2">
    <name type="scientific">Acinetobacter bouvetii DSM 14964 = CIP 107468</name>
    <dbReference type="NCBI Taxonomy" id="1120925"/>
    <lineage>
        <taxon>Bacteria</taxon>
        <taxon>Pseudomonadati</taxon>
        <taxon>Pseudomonadota</taxon>
        <taxon>Gammaproteobacteria</taxon>
        <taxon>Moraxellales</taxon>
        <taxon>Moraxellaceae</taxon>
        <taxon>Acinetobacter</taxon>
    </lineage>
</organism>
<dbReference type="Gene3D" id="2.60.40.10">
    <property type="entry name" value="Immunoglobulins"/>
    <property type="match status" value="4"/>
</dbReference>
<evidence type="ECO:0000313" key="2">
    <source>
        <dbReference type="Proteomes" id="UP000018460"/>
    </source>
</evidence>
<proteinExistence type="predicted"/>
<gene>
    <name evidence="1" type="ORF">F941_01736</name>
</gene>
<dbReference type="NCBIfam" id="NF033510">
    <property type="entry name" value="Ca_tandemer"/>
    <property type="match status" value="2"/>
</dbReference>
<evidence type="ECO:0000313" key="1">
    <source>
        <dbReference type="EMBL" id="ENV82970.1"/>
    </source>
</evidence>
<dbReference type="AlphaFoldDB" id="N9DQL0"/>
<dbReference type="PATRIC" id="fig|1120925.3.peg.1837"/>
<keyword evidence="2" id="KW-1185">Reference proteome</keyword>
<dbReference type="OrthoDB" id="8481600at2"/>